<dbReference type="GO" id="GO:0005975">
    <property type="term" value="P:carbohydrate metabolic process"/>
    <property type="evidence" value="ECO:0007669"/>
    <property type="project" value="InterPro"/>
</dbReference>
<evidence type="ECO:0000313" key="11">
    <source>
        <dbReference type="Proteomes" id="UP000216446"/>
    </source>
</evidence>
<protein>
    <recommendedName>
        <fullName evidence="4">glycogen phosphorylase</fullName>
        <ecNumber evidence="4">2.4.1.1</ecNumber>
    </recommendedName>
</protein>
<evidence type="ECO:0000256" key="9">
    <source>
        <dbReference type="ARBA" id="ARBA00025174"/>
    </source>
</evidence>
<dbReference type="PANTHER" id="PTHR42655">
    <property type="entry name" value="GLYCOGEN PHOSPHORYLASE"/>
    <property type="match status" value="1"/>
</dbReference>
<comment type="catalytic activity">
    <reaction evidence="1">
        <text>[(1-&gt;4)-alpha-D-glucosyl](n) + phosphate = [(1-&gt;4)-alpha-D-glucosyl](n-1) + alpha-D-glucose 1-phosphate</text>
        <dbReference type="Rhea" id="RHEA:41732"/>
        <dbReference type="Rhea" id="RHEA-COMP:9584"/>
        <dbReference type="Rhea" id="RHEA-COMP:9586"/>
        <dbReference type="ChEBI" id="CHEBI:15444"/>
        <dbReference type="ChEBI" id="CHEBI:43474"/>
        <dbReference type="ChEBI" id="CHEBI:58601"/>
        <dbReference type="EC" id="2.4.1.1"/>
    </reaction>
</comment>
<dbReference type="Pfam" id="PF00343">
    <property type="entry name" value="Phosphorylase"/>
    <property type="match status" value="1"/>
</dbReference>
<organism evidence="10 11">
    <name type="scientific">Rubricoccus marinus</name>
    <dbReference type="NCBI Taxonomy" id="716817"/>
    <lineage>
        <taxon>Bacteria</taxon>
        <taxon>Pseudomonadati</taxon>
        <taxon>Rhodothermota</taxon>
        <taxon>Rhodothermia</taxon>
        <taxon>Rhodothermales</taxon>
        <taxon>Rubricoccaceae</taxon>
        <taxon>Rubricoccus</taxon>
    </lineage>
</organism>
<dbReference type="FunCoup" id="A0A259U000">
    <property type="interactions" value="501"/>
</dbReference>
<dbReference type="SUPFAM" id="SSF53756">
    <property type="entry name" value="UDP-Glycosyltransferase/glycogen phosphorylase"/>
    <property type="match status" value="1"/>
</dbReference>
<evidence type="ECO:0000256" key="4">
    <source>
        <dbReference type="ARBA" id="ARBA00012591"/>
    </source>
</evidence>
<dbReference type="InterPro" id="IPR052182">
    <property type="entry name" value="Glycogen/Maltodextrin_Phosph"/>
</dbReference>
<dbReference type="InterPro" id="IPR011834">
    <property type="entry name" value="Agluc_phsphrylas"/>
</dbReference>
<keyword evidence="11" id="KW-1185">Reference proteome</keyword>
<name>A0A259U000_9BACT</name>
<sequence length="545" mass="60511">MSLDSPRVAYFCMEYGLDDALKTYSGGLGILAGDHLKGAHDLGLPLVGIGLKWKQGYVQQQIDEEGFQVDAFPTYFYGDDVMTDTGVEVAVTIAGDHVRVKVWKCDAYGNAPLYLLDTDLDGNPHRWTTGQLYAGPESRRVAQEIVLGVGGVRALRALGIETDVYHFNEGHALLAAFELAREKMERGMSRDEALAEVREECVFTTHTPIPQGNETHPTERLVYMGAGLGVIDQDKLREIGGEPFNMTVGALRLARVANGVAQLHGKTANDMWNWVEGRAPIHAITNGVHPGTWIDPDVDQAAVDGDLDGLWRAHQANKRALIAHTKERTGVQFTEDKLLIGFARRAVAYKRAMLIFEDEQKISPLLETGRVQLVFAGKAHPMDSSGKAIVQGLVEMQRRYPDSVAFITDYDMVTGAAMTRGSDVWLNTPRRPKEASGTSGMKAAMNGVLNASILDGWWPEAVNDGKNGWDIGSGFISADQRAQDEHDEASLYDVLLNKIIPTYYDERDTWIEMMRQSILDTRDFFSCHRMVREYVEMMYRQPVAA</sequence>
<dbReference type="PROSITE" id="PS00102">
    <property type="entry name" value="PHOSPHORYLASE"/>
    <property type="match status" value="1"/>
</dbReference>
<proteinExistence type="inferred from homology"/>
<evidence type="ECO:0000256" key="8">
    <source>
        <dbReference type="ARBA" id="ARBA00023277"/>
    </source>
</evidence>
<dbReference type="GO" id="GO:0030170">
    <property type="term" value="F:pyridoxal phosphate binding"/>
    <property type="evidence" value="ECO:0007669"/>
    <property type="project" value="InterPro"/>
</dbReference>
<dbReference type="AlphaFoldDB" id="A0A259U000"/>
<comment type="caution">
    <text evidence="10">The sequence shown here is derived from an EMBL/GenBank/DDBJ whole genome shotgun (WGS) entry which is preliminary data.</text>
</comment>
<dbReference type="Proteomes" id="UP000216446">
    <property type="component" value="Unassembled WGS sequence"/>
</dbReference>
<evidence type="ECO:0000256" key="1">
    <source>
        <dbReference type="ARBA" id="ARBA00001275"/>
    </source>
</evidence>
<evidence type="ECO:0000256" key="7">
    <source>
        <dbReference type="ARBA" id="ARBA00022898"/>
    </source>
</evidence>
<keyword evidence="7" id="KW-0663">Pyridoxal phosphate</keyword>
<dbReference type="NCBIfam" id="TIGR02094">
    <property type="entry name" value="more_P_ylases"/>
    <property type="match status" value="1"/>
</dbReference>
<accession>A0A259U000</accession>
<keyword evidence="8" id="KW-0119">Carbohydrate metabolism</keyword>
<evidence type="ECO:0000256" key="3">
    <source>
        <dbReference type="ARBA" id="ARBA00006047"/>
    </source>
</evidence>
<dbReference type="GO" id="GO:0008184">
    <property type="term" value="F:glycogen phosphorylase activity"/>
    <property type="evidence" value="ECO:0007669"/>
    <property type="project" value="InterPro"/>
</dbReference>
<reference evidence="10 11" key="1">
    <citation type="submission" date="2016-11" db="EMBL/GenBank/DDBJ databases">
        <title>Study of marine rhodopsin-containing bacteria.</title>
        <authorList>
            <person name="Yoshizawa S."/>
            <person name="Kumagai Y."/>
            <person name="Kogure K."/>
        </authorList>
    </citation>
    <scope>NUCLEOTIDE SEQUENCE [LARGE SCALE GENOMIC DNA]</scope>
    <source>
        <strain evidence="10 11">SG-29</strain>
    </source>
</reference>
<comment type="cofactor">
    <cofactor evidence="2">
        <name>pyridoxal 5'-phosphate</name>
        <dbReference type="ChEBI" id="CHEBI:597326"/>
    </cofactor>
</comment>
<dbReference type="Gene3D" id="3.40.50.2000">
    <property type="entry name" value="Glycogen Phosphorylase B"/>
    <property type="match status" value="3"/>
</dbReference>
<dbReference type="OrthoDB" id="9760804at2"/>
<gene>
    <name evidence="10" type="ORF">BSZ36_09940</name>
</gene>
<evidence type="ECO:0000256" key="2">
    <source>
        <dbReference type="ARBA" id="ARBA00001933"/>
    </source>
</evidence>
<dbReference type="RefSeq" id="WP_094548444.1">
    <property type="nucleotide sequence ID" value="NZ_MQWB01000001.1"/>
</dbReference>
<evidence type="ECO:0000256" key="6">
    <source>
        <dbReference type="ARBA" id="ARBA00022679"/>
    </source>
</evidence>
<evidence type="ECO:0000313" key="10">
    <source>
        <dbReference type="EMBL" id="OZC03270.1"/>
    </source>
</evidence>
<comment type="similarity">
    <text evidence="3">Belongs to the glycogen phosphorylase family.</text>
</comment>
<evidence type="ECO:0000256" key="5">
    <source>
        <dbReference type="ARBA" id="ARBA00022676"/>
    </source>
</evidence>
<keyword evidence="6" id="KW-0808">Transferase</keyword>
<keyword evidence="5" id="KW-0328">Glycosyltransferase</keyword>
<dbReference type="InterPro" id="IPR000811">
    <property type="entry name" value="Glyco_trans_35"/>
</dbReference>
<dbReference type="InParanoid" id="A0A259U000"/>
<dbReference type="EC" id="2.4.1.1" evidence="4"/>
<dbReference type="InterPro" id="IPR035090">
    <property type="entry name" value="Pyridoxal_P_attach_site"/>
</dbReference>
<comment type="function">
    <text evidence="9">Phosphorylase is an important allosteric enzyme in carbohydrate metabolism. Enzymes from different sources differ in their regulatory mechanisms and in their natural substrates. However, all known phosphorylases share catalytic and structural properties.</text>
</comment>
<dbReference type="PANTHER" id="PTHR42655:SF1">
    <property type="entry name" value="GLYCOGEN PHOSPHORYLASE"/>
    <property type="match status" value="1"/>
</dbReference>
<dbReference type="EMBL" id="MQWB01000001">
    <property type="protein sequence ID" value="OZC03270.1"/>
    <property type="molecule type" value="Genomic_DNA"/>
</dbReference>